<evidence type="ECO:0000256" key="1">
    <source>
        <dbReference type="SAM" id="MobiDB-lite"/>
    </source>
</evidence>
<dbReference type="EMBL" id="MK072507">
    <property type="protein sequence ID" value="AYV86501.1"/>
    <property type="molecule type" value="Genomic_DNA"/>
</dbReference>
<proteinExistence type="predicted"/>
<feature type="compositionally biased region" description="Low complexity" evidence="1">
    <location>
        <begin position="50"/>
        <end position="61"/>
    </location>
</feature>
<sequence length="166" mass="17908">MDNWSMTAPPMVSSMPTATPFVRQPQAQPYYNTSLNGAGNGSSPTLNNFSGANSSSSTSSSPWSYLLPMATTFAGTYYLNKMNPNAMRDALYASGLAGIGNMMYRYAFAPAVTSYSTGFPLSIPPTGGFGFRDAASYPGDDDYEYDNDDNDDNEDVLNVDMNPTRN</sequence>
<organism evidence="2">
    <name type="scientific">Sylvanvirus sp</name>
    <dbReference type="NCBI Taxonomy" id="2487774"/>
    <lineage>
        <taxon>Viruses</taxon>
    </lineage>
</organism>
<evidence type="ECO:0000313" key="2">
    <source>
        <dbReference type="EMBL" id="AYV86501.1"/>
    </source>
</evidence>
<accession>A0A3G5AJE6</accession>
<reference evidence="2" key="1">
    <citation type="submission" date="2018-10" db="EMBL/GenBank/DDBJ databases">
        <title>Hidden diversity of soil giant viruses.</title>
        <authorList>
            <person name="Schulz F."/>
            <person name="Alteio L."/>
            <person name="Goudeau D."/>
            <person name="Ryan E.M."/>
            <person name="Malmstrom R.R."/>
            <person name="Blanchard J."/>
            <person name="Woyke T."/>
        </authorList>
    </citation>
    <scope>NUCLEOTIDE SEQUENCE</scope>
    <source>
        <strain evidence="2">SYV1</strain>
    </source>
</reference>
<protein>
    <submittedName>
        <fullName evidence="2">Uncharacterized protein</fullName>
    </submittedName>
</protein>
<gene>
    <name evidence="2" type="ORF">Sylvanvirus1_97</name>
</gene>
<name>A0A3G5AJE6_9VIRU</name>
<feature type="region of interest" description="Disordered" evidence="1">
    <location>
        <begin position="42"/>
        <end position="61"/>
    </location>
</feature>
<feature type="region of interest" description="Disordered" evidence="1">
    <location>
        <begin position="138"/>
        <end position="166"/>
    </location>
</feature>
<feature type="compositionally biased region" description="Acidic residues" evidence="1">
    <location>
        <begin position="139"/>
        <end position="157"/>
    </location>
</feature>